<keyword evidence="4" id="KW-1185">Reference proteome</keyword>
<feature type="chain" id="PRO_5045521690" description="Lipoprotein" evidence="2">
    <location>
        <begin position="22"/>
        <end position="581"/>
    </location>
</feature>
<evidence type="ECO:0000256" key="2">
    <source>
        <dbReference type="SAM" id="SignalP"/>
    </source>
</evidence>
<keyword evidence="2" id="KW-0732">Signal</keyword>
<evidence type="ECO:0000256" key="1">
    <source>
        <dbReference type="SAM" id="MobiDB-lite"/>
    </source>
</evidence>
<comment type="caution">
    <text evidence="3">The sequence shown here is derived from an EMBL/GenBank/DDBJ whole genome shotgun (WGS) entry which is preliminary data.</text>
</comment>
<gene>
    <name evidence="3" type="ORF">KQI82_05700</name>
</gene>
<evidence type="ECO:0000313" key="3">
    <source>
        <dbReference type="EMBL" id="MBU5626416.1"/>
    </source>
</evidence>
<dbReference type="RefSeq" id="WP_216631903.1">
    <property type="nucleotide sequence ID" value="NZ_JAHLQN010000001.1"/>
</dbReference>
<feature type="region of interest" description="Disordered" evidence="1">
    <location>
        <begin position="300"/>
        <end position="328"/>
    </location>
</feature>
<proteinExistence type="predicted"/>
<dbReference type="Proteomes" id="UP000787672">
    <property type="component" value="Unassembled WGS sequence"/>
</dbReference>
<feature type="compositionally biased region" description="Polar residues" evidence="1">
    <location>
        <begin position="308"/>
        <end position="324"/>
    </location>
</feature>
<dbReference type="EMBL" id="JAHLQN010000001">
    <property type="protein sequence ID" value="MBU5626416.1"/>
    <property type="molecule type" value="Genomic_DNA"/>
</dbReference>
<accession>A0ABS6F813</accession>
<feature type="signal peptide" evidence="2">
    <location>
        <begin position="1"/>
        <end position="21"/>
    </location>
</feature>
<protein>
    <recommendedName>
        <fullName evidence="5">Lipoprotein</fullName>
    </recommendedName>
</protein>
<name>A0ABS6F813_9FIRM</name>
<organism evidence="3 4">
    <name type="scientific">Dysosmobacter acutus</name>
    <dbReference type="NCBI Taxonomy" id="2841504"/>
    <lineage>
        <taxon>Bacteria</taxon>
        <taxon>Bacillati</taxon>
        <taxon>Bacillota</taxon>
        <taxon>Clostridia</taxon>
        <taxon>Eubacteriales</taxon>
        <taxon>Oscillospiraceae</taxon>
        <taxon>Dysosmobacter</taxon>
    </lineage>
</organism>
<dbReference type="PROSITE" id="PS51257">
    <property type="entry name" value="PROKAR_LIPOPROTEIN"/>
    <property type="match status" value="1"/>
</dbReference>
<reference evidence="3 4" key="1">
    <citation type="submission" date="2021-06" db="EMBL/GenBank/DDBJ databases">
        <authorList>
            <person name="Sun Q."/>
            <person name="Li D."/>
        </authorList>
    </citation>
    <scope>NUCLEOTIDE SEQUENCE [LARGE SCALE GENOMIC DNA]</scope>
    <source>
        <strain evidence="3 4">MSJ-2</strain>
    </source>
</reference>
<evidence type="ECO:0008006" key="5">
    <source>
        <dbReference type="Google" id="ProtNLM"/>
    </source>
</evidence>
<evidence type="ECO:0000313" key="4">
    <source>
        <dbReference type="Proteomes" id="UP000787672"/>
    </source>
</evidence>
<sequence length="581" mass="64651">MKKIVSLALALVLVLSLTACGGKDGGKSADPNLGKYIGTEFSSDGDSWYSLADLYDGECYIELKSDGKGVFCLGGEATDIKWSLESDGALTLKRDGLESNGLLQDGCIMLDDLWGNEVYTLYEKEDADSSPEKTGDTLLDWWNGDWYGWWKMTGCSGYYEDMEGDWWDICGNIDIGADKTGVVRLWDEDYSRDSLMAKVNVTLSSAGTGEHGTMTSEDGQFTDIAIEHADWIVDPGLADRDDLICIDGYYENGDDEFYYEIYLRPWGTYWDDADEDSRPKSYDDWYLPLIKAGKSMPDAIGADAPASSGDTKSTAPSGNSNAPSGTGLVSEEAVQKGYVWMNEVNNNIFDSTYEDLVDYFGVEGEFVKEEYSDHMKRNQRYYKWVSKDDPSHYVYVNFAEEEPGVYKVSAFNTSGFSGKEAIEKYLDTVKAEAAEVNKAATANTKMKDFSVTVTQFAHDDVAVKITTKIPESGWSYDEGKKCLVENDDPTAFGAGAIRFEVRANVEDFDYYKDSFENYQDIDDRVIGGITFKGRTYKRIGYDWIEYVAQIDDGRALSIGLTDIDCVPGTMPDVILSGMTIK</sequence>